<feature type="region of interest" description="Disordered" evidence="1">
    <location>
        <begin position="1"/>
        <end position="137"/>
    </location>
</feature>
<reference evidence="2" key="1">
    <citation type="submission" date="2020-10" db="EMBL/GenBank/DDBJ databases">
        <authorList>
            <person name="Kikuchi T."/>
        </authorList>
    </citation>
    <scope>NUCLEOTIDE SEQUENCE</scope>
    <source>
        <strain evidence="2">NKZ352</strain>
    </source>
</reference>
<name>A0A8S1GUJ0_9PELO</name>
<accession>A0A8S1GUJ0</accession>
<protein>
    <submittedName>
        <fullName evidence="2">Uncharacterized protein</fullName>
    </submittedName>
</protein>
<feature type="compositionally biased region" description="Basic and acidic residues" evidence="1">
    <location>
        <begin position="1"/>
        <end position="10"/>
    </location>
</feature>
<feature type="compositionally biased region" description="Pro residues" evidence="1">
    <location>
        <begin position="258"/>
        <end position="268"/>
    </location>
</feature>
<dbReference type="EMBL" id="CAJGYM010000004">
    <property type="protein sequence ID" value="CAD6186528.1"/>
    <property type="molecule type" value="Genomic_DNA"/>
</dbReference>
<evidence type="ECO:0000256" key="1">
    <source>
        <dbReference type="SAM" id="MobiDB-lite"/>
    </source>
</evidence>
<comment type="caution">
    <text evidence="2">The sequence shown here is derived from an EMBL/GenBank/DDBJ whole genome shotgun (WGS) entry which is preliminary data.</text>
</comment>
<keyword evidence="3" id="KW-1185">Reference proteome</keyword>
<dbReference type="Proteomes" id="UP000835052">
    <property type="component" value="Unassembled WGS sequence"/>
</dbReference>
<organism evidence="2 3">
    <name type="scientific">Caenorhabditis auriculariae</name>
    <dbReference type="NCBI Taxonomy" id="2777116"/>
    <lineage>
        <taxon>Eukaryota</taxon>
        <taxon>Metazoa</taxon>
        <taxon>Ecdysozoa</taxon>
        <taxon>Nematoda</taxon>
        <taxon>Chromadorea</taxon>
        <taxon>Rhabditida</taxon>
        <taxon>Rhabditina</taxon>
        <taxon>Rhabditomorpha</taxon>
        <taxon>Rhabditoidea</taxon>
        <taxon>Rhabditidae</taxon>
        <taxon>Peloderinae</taxon>
        <taxon>Caenorhabditis</taxon>
    </lineage>
</organism>
<dbReference type="OrthoDB" id="5831201at2759"/>
<dbReference type="AlphaFoldDB" id="A0A8S1GUJ0"/>
<sequence length="291" mass="32463">MLSRHMRDLRVDDDDPERQKGRRKSARLSNRQNATEEPLHDSGTESDEEEMESIARHRAENGTDPFATWQSYEQFLNGGSPPALSASPPVPRDVDTESWDSFGRESGIMTGDNDSDDGSVTPTPRRRMRDTTFRQQQQLRQVLQLVATSSPSAAAAEATSSAAEKRRYSMIAKREDLPIAYRLRSGNTETVRPVKVAARRIPVRVIINRPPTTSSNKTSFSGETTCTVAPAAKRNRRNSHRPSLDFDKMYENRIETPYPSPATSPTPPMTSSAARTSLKKDSIVTRSQSNL</sequence>
<evidence type="ECO:0000313" key="2">
    <source>
        <dbReference type="EMBL" id="CAD6186528.1"/>
    </source>
</evidence>
<feature type="region of interest" description="Disordered" evidence="1">
    <location>
        <begin position="249"/>
        <end position="291"/>
    </location>
</feature>
<gene>
    <name evidence="2" type="ORF">CAUJ_LOCUS2447</name>
</gene>
<proteinExistence type="predicted"/>
<evidence type="ECO:0000313" key="3">
    <source>
        <dbReference type="Proteomes" id="UP000835052"/>
    </source>
</evidence>